<evidence type="ECO:0000313" key="5">
    <source>
        <dbReference type="EMBL" id="AXG09546.1"/>
    </source>
</evidence>
<proteinExistence type="inferred from homology"/>
<keyword evidence="7" id="KW-1185">Reference proteome</keyword>
<evidence type="ECO:0000313" key="7">
    <source>
        <dbReference type="Proteomes" id="UP000253273"/>
    </source>
</evidence>
<dbReference type="PANTHER" id="PTHR11527">
    <property type="entry name" value="HEAT-SHOCK PROTEIN 20 FAMILY MEMBER"/>
    <property type="match status" value="1"/>
</dbReference>
<feature type="domain" description="SHSP" evidence="3">
    <location>
        <begin position="37"/>
        <end position="149"/>
    </location>
</feature>
<dbReference type="PROSITE" id="PS01031">
    <property type="entry name" value="SHSP"/>
    <property type="match status" value="1"/>
</dbReference>
<accession>A0A345EBH4</accession>
<dbReference type="InterPro" id="IPR008978">
    <property type="entry name" value="HSP20-like_chaperone"/>
</dbReference>
<evidence type="ECO:0000259" key="3">
    <source>
        <dbReference type="PROSITE" id="PS01031"/>
    </source>
</evidence>
<reference evidence="4 7" key="2">
    <citation type="submission" date="2018-07" db="EMBL/GenBank/DDBJ databases">
        <title>Genome sequences of Haloplanus sp. CBA1113.</title>
        <authorList>
            <person name="Kim Y.B."/>
            <person name="Roh S.W."/>
        </authorList>
    </citation>
    <scope>NUCLEOTIDE SEQUENCE [LARGE SCALE GENOMIC DNA]</scope>
    <source>
        <strain evidence="4 7">CBA1113</strain>
    </source>
</reference>
<evidence type="ECO:0000256" key="1">
    <source>
        <dbReference type="PROSITE-ProRule" id="PRU00285"/>
    </source>
</evidence>
<dbReference type="AlphaFoldDB" id="A0A345E1U6"/>
<dbReference type="SUPFAM" id="SSF49764">
    <property type="entry name" value="HSP20-like chaperones"/>
    <property type="match status" value="1"/>
</dbReference>
<dbReference type="Gene3D" id="2.60.40.790">
    <property type="match status" value="1"/>
</dbReference>
<accession>A0A345E1U6</accession>
<dbReference type="OrthoDB" id="198277at2157"/>
<dbReference type="Pfam" id="PF00011">
    <property type="entry name" value="HSP20"/>
    <property type="match status" value="1"/>
</dbReference>
<name>A0A345E1U6_9EURY</name>
<gene>
    <name evidence="5" type="ORF">DU484_06490</name>
    <name evidence="4" type="ORF">DU500_06760</name>
</gene>
<dbReference type="GeneID" id="37286610"/>
<dbReference type="KEGG" id="haj:DU500_06760"/>
<protein>
    <submittedName>
        <fullName evidence="4">Hsp20/alpha crystallin family protein</fullName>
    </submittedName>
</protein>
<dbReference type="KEGG" id="haq:DU484_06490"/>
<dbReference type="InterPro" id="IPR002068">
    <property type="entry name" value="A-crystallin/Hsp20_dom"/>
</dbReference>
<sequence length="149" mass="16399">MQPNDYFSDFDDLFERMTGDRWGAFGRYNRPGSGSSSSSSSGAGEFAIDVAHYDGEIVVTADVPGFEKSDFDISVDGDLLTIRADSETASDIDEDAYVRRERRHHSMRRTIRLPADVDGEGASASYRNGVLTVTIPVEADADVRHIDVE</sequence>
<dbReference type="EMBL" id="CP031150">
    <property type="protein sequence ID" value="AXG06168.1"/>
    <property type="molecule type" value="Genomic_DNA"/>
</dbReference>
<dbReference type="InterPro" id="IPR031107">
    <property type="entry name" value="Small_HSP"/>
</dbReference>
<dbReference type="Proteomes" id="UP000252985">
    <property type="component" value="Chromosome"/>
</dbReference>
<evidence type="ECO:0000256" key="2">
    <source>
        <dbReference type="RuleBase" id="RU003616"/>
    </source>
</evidence>
<dbReference type="Proteomes" id="UP000253273">
    <property type="component" value="Chromosome"/>
</dbReference>
<dbReference type="CDD" id="cd06464">
    <property type="entry name" value="ACD_sHsps-like"/>
    <property type="match status" value="1"/>
</dbReference>
<dbReference type="EMBL" id="CP031148">
    <property type="protein sequence ID" value="AXG09546.1"/>
    <property type="molecule type" value="Genomic_DNA"/>
</dbReference>
<evidence type="ECO:0000313" key="6">
    <source>
        <dbReference type="Proteomes" id="UP000252985"/>
    </source>
</evidence>
<organism evidence="4 7">
    <name type="scientific">Haloplanus rubicundus</name>
    <dbReference type="NCBI Taxonomy" id="1547898"/>
    <lineage>
        <taxon>Archaea</taxon>
        <taxon>Methanobacteriati</taxon>
        <taxon>Methanobacteriota</taxon>
        <taxon>Stenosarchaea group</taxon>
        <taxon>Halobacteria</taxon>
        <taxon>Halobacteriales</taxon>
        <taxon>Haloferacaceae</taxon>
        <taxon>Haloplanus</taxon>
    </lineage>
</organism>
<evidence type="ECO:0000313" key="4">
    <source>
        <dbReference type="EMBL" id="AXG06168.1"/>
    </source>
</evidence>
<reference evidence="5 6" key="1">
    <citation type="submission" date="2018-07" db="EMBL/GenBank/DDBJ databases">
        <title>Genome sequences of Haloplanus sp. CBA1112.</title>
        <authorList>
            <person name="Kim Y.B."/>
            <person name="Roh S.W."/>
        </authorList>
    </citation>
    <scope>NUCLEOTIDE SEQUENCE [LARGE SCALE GENOMIC DNA]</scope>
    <source>
        <strain evidence="5 6">CBA1112</strain>
    </source>
</reference>
<comment type="similarity">
    <text evidence="1 2">Belongs to the small heat shock protein (HSP20) family.</text>
</comment>
<dbReference type="RefSeq" id="WP_114585311.1">
    <property type="nucleotide sequence ID" value="NZ_CP031148.1"/>
</dbReference>